<reference evidence="3" key="1">
    <citation type="submission" date="2017-06" db="EMBL/GenBank/DDBJ databases">
        <authorList>
            <person name="Varghese N."/>
            <person name="Submissions S."/>
        </authorList>
    </citation>
    <scope>NUCLEOTIDE SEQUENCE [LARGE SCALE GENOMIC DNA]</scope>
    <source>
        <strain evidence="3">DSM 45423</strain>
    </source>
</reference>
<dbReference type="Pfam" id="PF01381">
    <property type="entry name" value="HTH_3"/>
    <property type="match status" value="1"/>
</dbReference>
<dbReference type="InterPro" id="IPR010982">
    <property type="entry name" value="Lambda_DNA-bd_dom_sf"/>
</dbReference>
<dbReference type="CDD" id="cd00093">
    <property type="entry name" value="HTH_XRE"/>
    <property type="match status" value="1"/>
</dbReference>
<evidence type="ECO:0000313" key="2">
    <source>
        <dbReference type="EMBL" id="SNR82372.1"/>
    </source>
</evidence>
<dbReference type="EMBL" id="FZOH01000001">
    <property type="protein sequence ID" value="SNR82372.1"/>
    <property type="molecule type" value="Genomic_DNA"/>
</dbReference>
<protein>
    <submittedName>
        <fullName evidence="2">DNA-binding transcriptional regulator, XRE-family HTH domain</fullName>
    </submittedName>
</protein>
<dbReference type="PROSITE" id="PS50943">
    <property type="entry name" value="HTH_CROC1"/>
    <property type="match status" value="1"/>
</dbReference>
<keyword evidence="3" id="KW-1185">Reference proteome</keyword>
<dbReference type="AlphaFoldDB" id="A0A238ZGU5"/>
<dbReference type="Gene3D" id="1.10.260.40">
    <property type="entry name" value="lambda repressor-like DNA-binding domains"/>
    <property type="match status" value="1"/>
</dbReference>
<gene>
    <name evidence="2" type="ORF">SAMN04488107_0063</name>
</gene>
<evidence type="ECO:0000259" key="1">
    <source>
        <dbReference type="PROSITE" id="PS50943"/>
    </source>
</evidence>
<organism evidence="2 3">
    <name type="scientific">Geodermatophilus saharensis</name>
    <dbReference type="NCBI Taxonomy" id="1137994"/>
    <lineage>
        <taxon>Bacteria</taxon>
        <taxon>Bacillati</taxon>
        <taxon>Actinomycetota</taxon>
        <taxon>Actinomycetes</taxon>
        <taxon>Geodermatophilales</taxon>
        <taxon>Geodermatophilaceae</taxon>
        <taxon>Geodermatophilus</taxon>
    </lineage>
</organism>
<dbReference type="SUPFAM" id="SSF47413">
    <property type="entry name" value="lambda repressor-like DNA-binding domains"/>
    <property type="match status" value="1"/>
</dbReference>
<dbReference type="Proteomes" id="UP000198386">
    <property type="component" value="Unassembled WGS sequence"/>
</dbReference>
<evidence type="ECO:0000313" key="3">
    <source>
        <dbReference type="Proteomes" id="UP000198386"/>
    </source>
</evidence>
<accession>A0A238ZGU5</accession>
<sequence length="70" mass="7948">MSRVRAAQLPPVAVRRSIRRRANASLRDMGLTLGVSPMTVLRWEHGTSEPRLENAIAYRRLLDALHEATR</sequence>
<feature type="domain" description="HTH cro/C1-type" evidence="1">
    <location>
        <begin position="16"/>
        <end position="68"/>
    </location>
</feature>
<keyword evidence="2" id="KW-0238">DNA-binding</keyword>
<dbReference type="InterPro" id="IPR001387">
    <property type="entry name" value="Cro/C1-type_HTH"/>
</dbReference>
<name>A0A238ZGU5_9ACTN</name>
<dbReference type="GO" id="GO:0003677">
    <property type="term" value="F:DNA binding"/>
    <property type="evidence" value="ECO:0007669"/>
    <property type="project" value="UniProtKB-KW"/>
</dbReference>
<proteinExistence type="predicted"/>